<dbReference type="AlphaFoldDB" id="A0A8H3IZV7"/>
<sequence>MANFFDLPPEIRSQIYRLLIDWDKEFQFGDWELLIRLFNIHPSILQVNKTISHEAGLTFYRDNPTAIWVELDEHMHEKVDTILNKLLVNLTDEEWAPSSWQCSIRVHVSYAQECGQTGSEFYHSQLVLHQLHAKYPTLSRAPLGKDILAGWRQWFSGRNWRVSNFLLAMARGQVGRKPLKHARTKRDRSWRVGDVIPGDDFVKYLERLQLPSLKDKDLPETGQSSSTTSMQ</sequence>
<comment type="caution">
    <text evidence="1">The sequence shown here is derived from an EMBL/GenBank/DDBJ whole genome shotgun (WGS) entry which is preliminary data.</text>
</comment>
<dbReference type="Proteomes" id="UP000664521">
    <property type="component" value="Unassembled WGS sequence"/>
</dbReference>
<accession>A0A8H3IZV7</accession>
<evidence type="ECO:0000313" key="1">
    <source>
        <dbReference type="EMBL" id="CAF9937730.1"/>
    </source>
</evidence>
<gene>
    <name evidence="1" type="ORF">HETSPECPRED_000638</name>
</gene>
<protein>
    <submittedName>
        <fullName evidence="1">Uncharacterized protein</fullName>
    </submittedName>
</protein>
<organism evidence="1 2">
    <name type="scientific">Heterodermia speciosa</name>
    <dbReference type="NCBI Taxonomy" id="116794"/>
    <lineage>
        <taxon>Eukaryota</taxon>
        <taxon>Fungi</taxon>
        <taxon>Dikarya</taxon>
        <taxon>Ascomycota</taxon>
        <taxon>Pezizomycotina</taxon>
        <taxon>Lecanoromycetes</taxon>
        <taxon>OSLEUM clade</taxon>
        <taxon>Lecanoromycetidae</taxon>
        <taxon>Caliciales</taxon>
        <taxon>Physciaceae</taxon>
        <taxon>Heterodermia</taxon>
    </lineage>
</organism>
<dbReference type="OrthoDB" id="62952at2759"/>
<reference evidence="1" key="1">
    <citation type="submission" date="2021-03" db="EMBL/GenBank/DDBJ databases">
        <authorList>
            <person name="Tagirdzhanova G."/>
        </authorList>
    </citation>
    <scope>NUCLEOTIDE SEQUENCE</scope>
</reference>
<dbReference type="EMBL" id="CAJPDS010000104">
    <property type="protein sequence ID" value="CAF9937730.1"/>
    <property type="molecule type" value="Genomic_DNA"/>
</dbReference>
<evidence type="ECO:0000313" key="2">
    <source>
        <dbReference type="Proteomes" id="UP000664521"/>
    </source>
</evidence>
<proteinExistence type="predicted"/>
<name>A0A8H3IZV7_9LECA</name>
<keyword evidence="2" id="KW-1185">Reference proteome</keyword>